<evidence type="ECO:0000256" key="1">
    <source>
        <dbReference type="SAM" id="Phobius"/>
    </source>
</evidence>
<evidence type="ECO:0000313" key="4">
    <source>
        <dbReference type="Proteomes" id="UP000652427"/>
    </source>
</evidence>
<dbReference type="SUPFAM" id="SSF56601">
    <property type="entry name" value="beta-lactamase/transpeptidase-like"/>
    <property type="match status" value="1"/>
</dbReference>
<protein>
    <submittedName>
        <fullName evidence="3">Beta-lactamase family protein</fullName>
    </submittedName>
</protein>
<keyword evidence="1" id="KW-0812">Transmembrane</keyword>
<dbReference type="EMBL" id="JABWMH010000001">
    <property type="protein sequence ID" value="NVD26435.1"/>
    <property type="molecule type" value="Genomic_DNA"/>
</dbReference>
<evidence type="ECO:0000259" key="2">
    <source>
        <dbReference type="Pfam" id="PF00144"/>
    </source>
</evidence>
<dbReference type="InterPro" id="IPR006311">
    <property type="entry name" value="TAT_signal"/>
</dbReference>
<dbReference type="PANTHER" id="PTHR43283:SF3">
    <property type="entry name" value="BETA-LACTAMASE FAMILY PROTEIN (AFU_ORTHOLOGUE AFUA_5G07500)"/>
    <property type="match status" value="1"/>
</dbReference>
<dbReference type="PANTHER" id="PTHR43283">
    <property type="entry name" value="BETA-LACTAMASE-RELATED"/>
    <property type="match status" value="1"/>
</dbReference>
<evidence type="ECO:0000313" key="3">
    <source>
        <dbReference type="EMBL" id="NVD26435.1"/>
    </source>
</evidence>
<organism evidence="3 4">
    <name type="scientific">Parasphingorhabdus flavimaris</name>
    <dbReference type="NCBI Taxonomy" id="266812"/>
    <lineage>
        <taxon>Bacteria</taxon>
        <taxon>Pseudomonadati</taxon>
        <taxon>Pseudomonadota</taxon>
        <taxon>Alphaproteobacteria</taxon>
        <taxon>Sphingomonadales</taxon>
        <taxon>Sphingomonadaceae</taxon>
        <taxon>Parasphingorhabdus</taxon>
    </lineage>
</organism>
<comment type="caution">
    <text evidence="3">The sequence shown here is derived from an EMBL/GenBank/DDBJ whole genome shotgun (WGS) entry which is preliminary data.</text>
</comment>
<dbReference type="Proteomes" id="UP000652427">
    <property type="component" value="Unassembled WGS sequence"/>
</dbReference>
<proteinExistence type="predicted"/>
<keyword evidence="4" id="KW-1185">Reference proteome</keyword>
<dbReference type="InterPro" id="IPR001466">
    <property type="entry name" value="Beta-lactam-related"/>
</dbReference>
<dbReference type="InterPro" id="IPR050789">
    <property type="entry name" value="Diverse_Enzym_Activities"/>
</dbReference>
<dbReference type="Pfam" id="PF00144">
    <property type="entry name" value="Beta-lactamase"/>
    <property type="match status" value="1"/>
</dbReference>
<feature type="domain" description="Beta-lactamase-related" evidence="2">
    <location>
        <begin position="50"/>
        <end position="412"/>
    </location>
</feature>
<name>A0ABX2MYC0_9SPHN</name>
<dbReference type="InterPro" id="IPR012338">
    <property type="entry name" value="Beta-lactam/transpept-like"/>
</dbReference>
<dbReference type="PROSITE" id="PS51318">
    <property type="entry name" value="TAT"/>
    <property type="match status" value="1"/>
</dbReference>
<feature type="transmembrane region" description="Helical" evidence="1">
    <location>
        <begin position="20"/>
        <end position="39"/>
    </location>
</feature>
<gene>
    <name evidence="3" type="ORF">HUO14_00800</name>
</gene>
<dbReference type="RefSeq" id="WP_176277999.1">
    <property type="nucleotide sequence ID" value="NZ_JABWMH010000001.1"/>
</dbReference>
<accession>A0ABX2MYC0</accession>
<dbReference type="Gene3D" id="3.40.710.10">
    <property type="entry name" value="DD-peptidase/beta-lactamase superfamily"/>
    <property type="match status" value="1"/>
</dbReference>
<sequence>MTTEQFATSSHGSQFSRRSVLGGIGIGAFMAAMPSMAVAREMAASFPGLTKVINQYVAEKKVAGMLAMIGFGQAAPQVISAGSLKLGGDKLVDGNTLWRMYSQTKPVTGMATMMLIEDGLITMDQPLSDIFPDFADMQVLTEPEGPIENTVAAKGPITIRQLLTHTAGLGYTIISKGPIQKAYLDAGLTPGRVSRSPLPGFDRSAPTPDIMTFMQRLATMPLVYQPGTKWSYSLSHDVLSAVIEKVTGKPLDEFLQERMFGPLGMNDMFYHVPAARAADLADNYAPFAGALIPIDPGATSIFLDKPPFAFGSTGLVGSAADYDKFLQMLLGFGTLGDVRIMEPETAKLGMSNLLPETADTSGTWVAKQGFGAGGRSGLGTIDSPAGTFGWGGAAGTAAFVDTKRGLRAGGYTQYIPSNSYPFQSDFPKYVYADLDGSAPVDTGKTSP</sequence>
<keyword evidence="1" id="KW-1133">Transmembrane helix</keyword>
<reference evidence="3 4" key="1">
    <citation type="submission" date="2020-06" db="EMBL/GenBank/DDBJ databases">
        <authorList>
            <person name="Kim S.-J."/>
            <person name="Park S.-J."/>
        </authorList>
    </citation>
    <scope>NUCLEOTIDE SEQUENCE [LARGE SCALE GENOMIC DNA]</scope>
    <source>
        <strain evidence="3 4">SW-151</strain>
    </source>
</reference>
<keyword evidence="1" id="KW-0472">Membrane</keyword>